<keyword evidence="4" id="KW-1185">Reference proteome</keyword>
<sequence length="486" mass="55213">MKKVLIASFTAESNSWNPFNQKLEQFRLGYDEEVTDNVFCRELFEENDIEAIPTIYANGGAAGYIEKDAFLFIADKIIETAKKHKDELDGALMFLHGASHVVGLQEDAGELYILERLREILGYDLPIVITMDPHGNVTNRYTELANIIRCYRESPHWDREQSHRHVAKLFVDLLENPRESKPEYVRVPILVGGQRSVSADEPMASINKMLNETEEIKGILSASYHIGYSHADSALCGAGVIVVPETPEYQSLAAAKAKEIAVFVMKNKERFHFTGYALETDEAVKEAIETEKWPVFLTDAGDNATGGSYAYNTFLLKKFLEQDKLNNKKYLFASINHPEVCKELLENNEGDEVKFSLGMDIDDESTPVELEGTIYKKGILNTFYAFPQKIGETVTVKLKDLEVYVVIANHLTAFREFQQFEAAGLNYEDFDVIIVKQGYLYTEELEVAGRDIMALTPGMTYQNVEFLEFRHLVRPIYPHDKDMFDA</sequence>
<dbReference type="RefSeq" id="WP_306984744.1">
    <property type="nucleotide sequence ID" value="NZ_JAUSUA010000006.1"/>
</dbReference>
<gene>
    <name evidence="3" type="ORF">J2S05_003387</name>
</gene>
<organism evidence="3 4">
    <name type="scientific">Alkalicoccobacillus murimartini</name>
    <dbReference type="NCBI Taxonomy" id="171685"/>
    <lineage>
        <taxon>Bacteria</taxon>
        <taxon>Bacillati</taxon>
        <taxon>Bacillota</taxon>
        <taxon>Bacilli</taxon>
        <taxon>Bacillales</taxon>
        <taxon>Bacillaceae</taxon>
        <taxon>Alkalicoccobacillus</taxon>
    </lineage>
</organism>
<proteinExistence type="predicted"/>
<reference evidence="3 4" key="1">
    <citation type="submission" date="2023-07" db="EMBL/GenBank/DDBJ databases">
        <title>Genomic Encyclopedia of Type Strains, Phase IV (KMG-IV): sequencing the most valuable type-strain genomes for metagenomic binning, comparative biology and taxonomic classification.</title>
        <authorList>
            <person name="Goeker M."/>
        </authorList>
    </citation>
    <scope>NUCLEOTIDE SEQUENCE [LARGE SCALE GENOMIC DNA]</scope>
    <source>
        <strain evidence="3 4">DSM 19154</strain>
    </source>
</reference>
<accession>A0ABT9YM66</accession>
<dbReference type="Proteomes" id="UP001225034">
    <property type="component" value="Unassembled WGS sequence"/>
</dbReference>
<dbReference type="EMBL" id="JAUSUA010000006">
    <property type="protein sequence ID" value="MDQ0208575.1"/>
    <property type="molecule type" value="Genomic_DNA"/>
</dbReference>
<protein>
    <submittedName>
        <fullName evidence="3">Microcystin degradation protein MlrC</fullName>
    </submittedName>
</protein>
<dbReference type="InterPro" id="IPR010799">
    <property type="entry name" value="MlrC_C"/>
</dbReference>
<evidence type="ECO:0000313" key="4">
    <source>
        <dbReference type="Proteomes" id="UP001225034"/>
    </source>
</evidence>
<dbReference type="Pfam" id="PF07171">
    <property type="entry name" value="MlrC_C"/>
    <property type="match status" value="1"/>
</dbReference>
<feature type="domain" description="Microcystin LR degradation protein MlrC C-terminal" evidence="1">
    <location>
        <begin position="297"/>
        <end position="471"/>
    </location>
</feature>
<evidence type="ECO:0000259" key="2">
    <source>
        <dbReference type="Pfam" id="PF07364"/>
    </source>
</evidence>
<evidence type="ECO:0000313" key="3">
    <source>
        <dbReference type="EMBL" id="MDQ0208575.1"/>
    </source>
</evidence>
<feature type="domain" description="Microcystin LR degradation protein MlrC N-terminal" evidence="2">
    <location>
        <begin position="3"/>
        <end position="288"/>
    </location>
</feature>
<name>A0ABT9YM66_9BACI</name>
<evidence type="ECO:0000259" key="1">
    <source>
        <dbReference type="Pfam" id="PF07171"/>
    </source>
</evidence>
<dbReference type="Pfam" id="PF07364">
    <property type="entry name" value="DUF1485"/>
    <property type="match status" value="1"/>
</dbReference>
<dbReference type="InterPro" id="IPR015995">
    <property type="entry name" value="MlrC_N"/>
</dbReference>
<comment type="caution">
    <text evidence="3">The sequence shown here is derived from an EMBL/GenBank/DDBJ whole genome shotgun (WGS) entry which is preliminary data.</text>
</comment>